<dbReference type="Pfam" id="PF02458">
    <property type="entry name" value="Transferase"/>
    <property type="match status" value="1"/>
</dbReference>
<evidence type="ECO:0000313" key="4">
    <source>
        <dbReference type="EMBL" id="KAG6634897.1"/>
    </source>
</evidence>
<dbReference type="PANTHER" id="PTHR31642:SF310">
    <property type="entry name" value="FATTY ALCOHOL:CAFFEOYL-COA ACYLTRANSFERASE"/>
    <property type="match status" value="1"/>
</dbReference>
<gene>
    <name evidence="4" type="ORF">CIPAW_11G004300</name>
    <name evidence="5" type="ORF">I3842_11G004100</name>
</gene>
<name>A0A8T1P1W1_CARIL</name>
<dbReference type="AlphaFoldDB" id="A0A8T1P1W1"/>
<reference evidence="5" key="2">
    <citation type="submission" date="2021-01" db="EMBL/GenBank/DDBJ databases">
        <authorList>
            <person name="Lovell J.T."/>
            <person name="Bentley N."/>
            <person name="Bhattarai G."/>
            <person name="Jenkins J.W."/>
            <person name="Sreedasyam A."/>
            <person name="Alarcon Y."/>
            <person name="Bock C."/>
            <person name="Boston L."/>
            <person name="Carlson J."/>
            <person name="Cervantes K."/>
            <person name="Clermont K."/>
            <person name="Krom N."/>
            <person name="Kubenka K."/>
            <person name="Mamidi S."/>
            <person name="Mattison C."/>
            <person name="Monteros M."/>
            <person name="Pisani C."/>
            <person name="Plott C."/>
            <person name="Rajasekar S."/>
            <person name="Rhein H.S."/>
            <person name="Rohla C."/>
            <person name="Song M."/>
            <person name="Hilaire R.S."/>
            <person name="Shu S."/>
            <person name="Wells L."/>
            <person name="Wang X."/>
            <person name="Webber J."/>
            <person name="Heerema R.J."/>
            <person name="Klein P."/>
            <person name="Conner P."/>
            <person name="Grauke L."/>
            <person name="Grimwood J."/>
            <person name="Schmutz J."/>
            <person name="Randall J.J."/>
        </authorList>
    </citation>
    <scope>NUCLEOTIDE SEQUENCE</scope>
    <source>
        <tissue evidence="5">Leaf</tissue>
    </source>
</reference>
<dbReference type="SMR" id="A0A8T1P1W1"/>
<dbReference type="GO" id="GO:0016747">
    <property type="term" value="F:acyltransferase activity, transferring groups other than amino-acyl groups"/>
    <property type="evidence" value="ECO:0007669"/>
    <property type="project" value="TreeGrafter"/>
</dbReference>
<organism evidence="4 6">
    <name type="scientific">Carya illinoinensis</name>
    <name type="common">Pecan</name>
    <dbReference type="NCBI Taxonomy" id="32201"/>
    <lineage>
        <taxon>Eukaryota</taxon>
        <taxon>Viridiplantae</taxon>
        <taxon>Streptophyta</taxon>
        <taxon>Embryophyta</taxon>
        <taxon>Tracheophyta</taxon>
        <taxon>Spermatophyta</taxon>
        <taxon>Magnoliopsida</taxon>
        <taxon>eudicotyledons</taxon>
        <taxon>Gunneridae</taxon>
        <taxon>Pentapetalae</taxon>
        <taxon>rosids</taxon>
        <taxon>fabids</taxon>
        <taxon>Fagales</taxon>
        <taxon>Juglandaceae</taxon>
        <taxon>Carya</taxon>
    </lineage>
</organism>
<proteinExistence type="inferred from homology"/>
<sequence length="459" mass="51000">MPLHHIMQGTKLRFQEEIAALTTCFLMENVSNNTSPLSVKQKAPIMVPPAEETEKGLYFLSNFDQTSYVVRTVYCFKSEDKGNEDAVKVIKDALSKVLVHYYPLAGRLSVNTEGRLMVDCTGEGAVFVEANADGTVEEIGDITKPDPVTLGKLVYDNIPAAKEILEIHPMLAQVTKFKCGGFVLGICLNHCMFDGIGAGEFMNSWTETARGLSLKIPPFLDRSMLKARNPPKVESQLHDNIAEIEDISESDKLYQEEMLYGSFCFDLERLQQLKKNAMEDGVLKKCTTFEVLSAFIWRARVQALGMQPDQLTKLLVAVDGRSRFEPPLPRGYFGNAVVLANSICKASELLKDPLSFTVGRVQKAIKMITDSHMRSEIDYFEETRAKPSRAASLLITDWSKLNVNALDFGWGEPIFLGPGNLPDKEVAFLLSHGKGSRSISVLLGLPASAMKIFEELMQI</sequence>
<evidence type="ECO:0000256" key="2">
    <source>
        <dbReference type="ARBA" id="ARBA00022679"/>
    </source>
</evidence>
<dbReference type="FunFam" id="3.30.559.10:FF:000008">
    <property type="entry name" value="Tryptamine hydroxycinnamoyl transferase"/>
    <property type="match status" value="1"/>
</dbReference>
<keyword evidence="3" id="KW-0012">Acyltransferase</keyword>
<comment type="similarity">
    <text evidence="1">Belongs to the plant acyltransferase family.</text>
</comment>
<dbReference type="EMBL" id="CM031819">
    <property type="protein sequence ID" value="KAG6634897.1"/>
    <property type="molecule type" value="Genomic_DNA"/>
</dbReference>
<protein>
    <recommendedName>
        <fullName evidence="7">Omega-hydroxypalmitate O-feruloyl transferase</fullName>
    </recommendedName>
</protein>
<dbReference type="PANTHER" id="PTHR31642">
    <property type="entry name" value="TRICHOTHECENE 3-O-ACETYLTRANSFERASE"/>
    <property type="match status" value="1"/>
</dbReference>
<dbReference type="InterPro" id="IPR050317">
    <property type="entry name" value="Plant_Fungal_Acyltransferase"/>
</dbReference>
<evidence type="ECO:0000256" key="3">
    <source>
        <dbReference type="ARBA" id="ARBA00023315"/>
    </source>
</evidence>
<comment type="caution">
    <text evidence="4">The sequence shown here is derived from an EMBL/GenBank/DDBJ whole genome shotgun (WGS) entry which is preliminary data.</text>
</comment>
<dbReference type="InterPro" id="IPR023213">
    <property type="entry name" value="CAT-like_dom_sf"/>
</dbReference>
<dbReference type="EMBL" id="CM031835">
    <property type="protein sequence ID" value="KAG6686174.1"/>
    <property type="molecule type" value="Genomic_DNA"/>
</dbReference>
<evidence type="ECO:0008006" key="7">
    <source>
        <dbReference type="Google" id="ProtNLM"/>
    </source>
</evidence>
<evidence type="ECO:0000256" key="1">
    <source>
        <dbReference type="ARBA" id="ARBA00009861"/>
    </source>
</evidence>
<dbReference type="OrthoDB" id="671439at2759"/>
<dbReference type="Proteomes" id="UP000811246">
    <property type="component" value="Chromosome 11"/>
</dbReference>
<keyword evidence="6" id="KW-1185">Reference proteome</keyword>
<accession>A0A8T1P1W1</accession>
<reference evidence="4" key="1">
    <citation type="submission" date="2020-12" db="EMBL/GenBank/DDBJ databases">
        <title>WGS assembly of Carya illinoinensis cv. Pawnee.</title>
        <authorList>
            <person name="Platts A."/>
            <person name="Shu S."/>
            <person name="Wright S."/>
            <person name="Barry K."/>
            <person name="Edger P."/>
            <person name="Pires J.C."/>
            <person name="Schmutz J."/>
        </authorList>
    </citation>
    <scope>NUCLEOTIDE SEQUENCE</scope>
    <source>
        <tissue evidence="4">Leaf</tissue>
    </source>
</reference>
<evidence type="ECO:0000313" key="5">
    <source>
        <dbReference type="EMBL" id="KAG6686174.1"/>
    </source>
</evidence>
<dbReference type="Gene3D" id="3.30.559.10">
    <property type="entry name" value="Chloramphenicol acetyltransferase-like domain"/>
    <property type="match status" value="2"/>
</dbReference>
<dbReference type="FunFam" id="3.30.559.10:FF:000015">
    <property type="entry name" value="Spermidine hydroxycinnamoyl transferase"/>
    <property type="match status" value="1"/>
</dbReference>
<dbReference type="Proteomes" id="UP000811609">
    <property type="component" value="Chromosome 11"/>
</dbReference>
<evidence type="ECO:0000313" key="6">
    <source>
        <dbReference type="Proteomes" id="UP000811609"/>
    </source>
</evidence>
<keyword evidence="2" id="KW-0808">Transferase</keyword>